<reference evidence="6" key="2">
    <citation type="submission" date="2025-09" db="UniProtKB">
        <authorList>
            <consortium name="Ensembl"/>
        </authorList>
    </citation>
    <scope>IDENTIFICATION</scope>
</reference>
<evidence type="ECO:0000259" key="5">
    <source>
        <dbReference type="PROSITE" id="PS51716"/>
    </source>
</evidence>
<keyword evidence="7" id="KW-1185">Reference proteome</keyword>
<organism evidence="6 7">
    <name type="scientific">Amphilophus citrinellus</name>
    <name type="common">Midas cichlid</name>
    <name type="synonym">Cichlasoma citrinellum</name>
    <dbReference type="NCBI Taxonomy" id="61819"/>
    <lineage>
        <taxon>Eukaryota</taxon>
        <taxon>Metazoa</taxon>
        <taxon>Chordata</taxon>
        <taxon>Craniata</taxon>
        <taxon>Vertebrata</taxon>
        <taxon>Euteleostomi</taxon>
        <taxon>Actinopterygii</taxon>
        <taxon>Neopterygii</taxon>
        <taxon>Teleostei</taxon>
        <taxon>Neoteleostei</taxon>
        <taxon>Acanthomorphata</taxon>
        <taxon>Ovalentaria</taxon>
        <taxon>Cichlomorphae</taxon>
        <taxon>Cichliformes</taxon>
        <taxon>Cichlidae</taxon>
        <taxon>New World cichlids</taxon>
        <taxon>Cichlasomatinae</taxon>
        <taxon>Heroini</taxon>
        <taxon>Amphilophus</taxon>
    </lineage>
</organism>
<dbReference type="Proteomes" id="UP000261340">
    <property type="component" value="Unplaced"/>
</dbReference>
<evidence type="ECO:0000256" key="4">
    <source>
        <dbReference type="ARBA" id="ARBA00023134"/>
    </source>
</evidence>
<dbReference type="AlphaFoldDB" id="A0A3Q0RYS5"/>
<reference evidence="6" key="1">
    <citation type="submission" date="2025-08" db="UniProtKB">
        <authorList>
            <consortium name="Ensembl"/>
        </authorList>
    </citation>
    <scope>IDENTIFICATION</scope>
</reference>
<evidence type="ECO:0000256" key="1">
    <source>
        <dbReference type="ARBA" id="ARBA00005429"/>
    </source>
</evidence>
<dbReference type="OMA" id="YYMLKSC"/>
<dbReference type="GO" id="GO:0016020">
    <property type="term" value="C:membrane"/>
    <property type="evidence" value="ECO:0007669"/>
    <property type="project" value="InterPro"/>
</dbReference>
<dbReference type="PANTHER" id="PTHR32341:SF10">
    <property type="entry name" value="INTERFERON-INDUCIBLE GTPASE 5"/>
    <property type="match status" value="1"/>
</dbReference>
<dbReference type="GO" id="GO:0005525">
    <property type="term" value="F:GTP binding"/>
    <property type="evidence" value="ECO:0007669"/>
    <property type="project" value="UniProtKB-KW"/>
</dbReference>
<dbReference type="PROSITE" id="PS51716">
    <property type="entry name" value="G_IRG"/>
    <property type="match status" value="1"/>
</dbReference>
<dbReference type="STRING" id="61819.ENSACIP00000014818"/>
<dbReference type="SUPFAM" id="SSF52540">
    <property type="entry name" value="P-loop containing nucleoside triphosphate hydrolases"/>
    <property type="match status" value="1"/>
</dbReference>
<dbReference type="GeneTree" id="ENSGT00950000183007"/>
<dbReference type="GO" id="GO:0016787">
    <property type="term" value="F:hydrolase activity"/>
    <property type="evidence" value="ECO:0007669"/>
    <property type="project" value="UniProtKB-KW"/>
</dbReference>
<dbReference type="Ensembl" id="ENSACIT00000015214.1">
    <property type="protein sequence ID" value="ENSACIP00000014818.1"/>
    <property type="gene ID" value="ENSACIG00000011491.1"/>
</dbReference>
<accession>A0A3Q0RYS5</accession>
<keyword evidence="3" id="KW-0378">Hydrolase</keyword>
<keyword evidence="2" id="KW-0547">Nucleotide-binding</keyword>
<protein>
    <recommendedName>
        <fullName evidence="5">IRG-type G domain-containing protein</fullName>
    </recommendedName>
</protein>
<evidence type="ECO:0000313" key="6">
    <source>
        <dbReference type="Ensembl" id="ENSACIP00000014818.1"/>
    </source>
</evidence>
<comment type="similarity">
    <text evidence="1">Belongs to the TRAFAC class dynamin-like GTPase superfamily. IRG family.</text>
</comment>
<proteinExistence type="inferred from homology"/>
<feature type="domain" description="IRG-type G" evidence="5">
    <location>
        <begin position="42"/>
        <end position="222"/>
    </location>
</feature>
<dbReference type="InterPro" id="IPR027417">
    <property type="entry name" value="P-loop_NTPase"/>
</dbReference>
<dbReference type="PANTHER" id="PTHR32341">
    <property type="entry name" value="INTERFERON-INDUCIBLE GTPASE"/>
    <property type="match status" value="1"/>
</dbReference>
<keyword evidence="4" id="KW-0342">GTP-binding</keyword>
<dbReference type="InterPro" id="IPR051515">
    <property type="entry name" value="IRG"/>
</dbReference>
<name>A0A3Q0RYS5_AMPCI</name>
<dbReference type="InterPro" id="IPR007743">
    <property type="entry name" value="Immunity-related_GTPase-like"/>
</dbReference>
<dbReference type="Pfam" id="PF05049">
    <property type="entry name" value="IIGP"/>
    <property type="match status" value="1"/>
</dbReference>
<sequence length="389" mass="43714">MEAPCDRFENKELLKEIKEAMNKSHEEGAAKIMELLDQQKNTPLNIAITGESGSGKSTFVNVFRGITDEDESAAPTGPVETTKEVTPYHHPKYPNVKLWDLPGIGTTTFPADKYLEHVGFEKFDFFIIISDTRFRENDVKLAREIQRMKKTFYFVRSKIDNDIRSEQKKREFSAEDTLTTIRNSCTEGLQNEDIESPQVFLVSAFEPHLYDFSNLGETLEKQLPAHKRHTLLLAMPVINLEIVNKKKEVFQGNIKYHAALSVLLSSSAVLDKLITEYQAGFGLDCESLQKLADRTGLPLTDLKAVMKSPLTDNERVKALFTDILSLSARAASGAVDGEELNFFSALGILGTTALSCWSTYNSINRLLDMFADDAQRVFTKMLDHVTAMP</sequence>
<evidence type="ECO:0000256" key="2">
    <source>
        <dbReference type="ARBA" id="ARBA00022741"/>
    </source>
</evidence>
<dbReference type="InterPro" id="IPR030385">
    <property type="entry name" value="G_IRG_dom"/>
</dbReference>
<evidence type="ECO:0000256" key="3">
    <source>
        <dbReference type="ARBA" id="ARBA00022801"/>
    </source>
</evidence>
<dbReference type="Gene3D" id="3.40.50.300">
    <property type="entry name" value="P-loop containing nucleotide triphosphate hydrolases"/>
    <property type="match status" value="1"/>
</dbReference>
<dbReference type="FunFam" id="3.40.50.300:FF:000541">
    <property type="entry name" value="Immunity related GTPase M"/>
    <property type="match status" value="1"/>
</dbReference>
<evidence type="ECO:0000313" key="7">
    <source>
        <dbReference type="Proteomes" id="UP000261340"/>
    </source>
</evidence>